<sequence length="414" mass="43751">MSLISIPTNHPVLTTAERDRRYAALRALMESSDLRAIVFFPGGPERLERYVSNEVLNGVVVLPADADPIYLIGRHPLPRYDVVGADFERWIDDIRLNPGPAGIADVLAEIGGDRARVGVVGLSSRSVGAGAGYIPFSLWAGVQAAAPEVAFVDVSVAVEHIVLVKSDEELTLMRASAALGEAACAAFIGASRDGGRESEAVAAAFAAMVAGGGEVFGPGIIQRSGSDRFGWAPPEWLTMGGGSRVLQHGDTISAEIFAYYAGYQTQQQIDVAIGAPNALLKDLEAVCIESYDIGVSMIRPGVMFGEIAAAMERPIIDAGFWNTGPQIQTVSPVMYNSATHQNTDVDPRLRDLPSMPPTVPQDGDFVLEKGIVFAVQPNALLGGRRVSIGGAVITTDSAAEELNSLPLVLNVVES</sequence>
<protein>
    <submittedName>
        <fullName evidence="2">M24 family metallopeptidase</fullName>
    </submittedName>
</protein>
<dbReference type="PANTHER" id="PTHR46112:SF2">
    <property type="entry name" value="XAA-PRO AMINOPEPTIDASE P-RELATED"/>
    <property type="match status" value="1"/>
</dbReference>
<dbReference type="SUPFAM" id="SSF53092">
    <property type="entry name" value="Creatinase/prolidase N-terminal domain"/>
    <property type="match status" value="1"/>
</dbReference>
<comment type="caution">
    <text evidence="2">The sequence shown here is derived from an EMBL/GenBank/DDBJ whole genome shotgun (WGS) entry which is preliminary data.</text>
</comment>
<proteinExistence type="predicted"/>
<dbReference type="InterPro" id="IPR036005">
    <property type="entry name" value="Creatinase/aminopeptidase-like"/>
</dbReference>
<evidence type="ECO:0000313" key="3">
    <source>
        <dbReference type="Proteomes" id="UP001139354"/>
    </source>
</evidence>
<feature type="domain" description="Peptidase M24" evidence="1">
    <location>
        <begin position="172"/>
        <end position="383"/>
    </location>
</feature>
<dbReference type="RefSeq" id="WP_229385101.1">
    <property type="nucleotide sequence ID" value="NZ_JAGTTN010000004.1"/>
</dbReference>
<dbReference type="Proteomes" id="UP001139354">
    <property type="component" value="Unassembled WGS sequence"/>
</dbReference>
<name>A0A9X1S3F7_9MICO</name>
<evidence type="ECO:0000259" key="1">
    <source>
        <dbReference type="Pfam" id="PF00557"/>
    </source>
</evidence>
<dbReference type="AlphaFoldDB" id="A0A9X1S3F7"/>
<dbReference type="InterPro" id="IPR000994">
    <property type="entry name" value="Pept_M24"/>
</dbReference>
<dbReference type="Pfam" id="PF00557">
    <property type="entry name" value="Peptidase_M24"/>
    <property type="match status" value="1"/>
</dbReference>
<dbReference type="EMBL" id="JAGTTN010000004">
    <property type="protein sequence ID" value="MCC2033134.1"/>
    <property type="molecule type" value="Genomic_DNA"/>
</dbReference>
<organism evidence="2 3">
    <name type="scientific">Microbacterium allomyrinae</name>
    <dbReference type="NCBI Taxonomy" id="2830666"/>
    <lineage>
        <taxon>Bacteria</taxon>
        <taxon>Bacillati</taxon>
        <taxon>Actinomycetota</taxon>
        <taxon>Actinomycetes</taxon>
        <taxon>Micrococcales</taxon>
        <taxon>Microbacteriaceae</taxon>
        <taxon>Microbacterium</taxon>
    </lineage>
</organism>
<dbReference type="InterPro" id="IPR029149">
    <property type="entry name" value="Creatin/AminoP/Spt16_N"/>
</dbReference>
<keyword evidence="3" id="KW-1185">Reference proteome</keyword>
<dbReference type="Gene3D" id="3.90.230.10">
    <property type="entry name" value="Creatinase/methionine aminopeptidase superfamily"/>
    <property type="match status" value="1"/>
</dbReference>
<dbReference type="Gene3D" id="3.40.350.10">
    <property type="entry name" value="Creatinase/prolidase N-terminal domain"/>
    <property type="match status" value="1"/>
</dbReference>
<evidence type="ECO:0000313" key="2">
    <source>
        <dbReference type="EMBL" id="MCC2033134.1"/>
    </source>
</evidence>
<dbReference type="PANTHER" id="PTHR46112">
    <property type="entry name" value="AMINOPEPTIDASE"/>
    <property type="match status" value="1"/>
</dbReference>
<reference evidence="2" key="1">
    <citation type="submission" date="2021-04" db="EMBL/GenBank/DDBJ databases">
        <title>Microbacterium tenobrionis sp. nov. and Microbacterium allomyrinae sp. nov., isolated from larvae of Tenobrio molitor and Allomyrina dichotoma, respectively.</title>
        <authorList>
            <person name="Lee S.D."/>
        </authorList>
    </citation>
    <scope>NUCLEOTIDE SEQUENCE</scope>
    <source>
        <strain evidence="2">BWT-G7</strain>
    </source>
</reference>
<gene>
    <name evidence="2" type="ORF">KEC57_13185</name>
</gene>
<dbReference type="InterPro" id="IPR050659">
    <property type="entry name" value="Peptidase_M24B"/>
</dbReference>
<accession>A0A9X1S3F7</accession>
<dbReference type="SUPFAM" id="SSF55920">
    <property type="entry name" value="Creatinase/aminopeptidase"/>
    <property type="match status" value="1"/>
</dbReference>